<proteinExistence type="predicted"/>
<dbReference type="InterPro" id="IPR014942">
    <property type="entry name" value="AbiEii"/>
</dbReference>
<comment type="caution">
    <text evidence="1">The sequence shown here is derived from an EMBL/GenBank/DDBJ whole genome shotgun (WGS) entry which is preliminary data.</text>
</comment>
<protein>
    <recommendedName>
        <fullName evidence="2">Nucleotidyl transferase AbiEii toxin, Type IV TA system</fullName>
    </recommendedName>
</protein>
<dbReference type="EMBL" id="MWBQ01000143">
    <property type="protein sequence ID" value="OQA55738.1"/>
    <property type="molecule type" value="Genomic_DNA"/>
</dbReference>
<name>A0A1V5SML3_9BACT</name>
<evidence type="ECO:0000313" key="1">
    <source>
        <dbReference type="EMBL" id="OQA55738.1"/>
    </source>
</evidence>
<organism evidence="1">
    <name type="scientific">Candidatus Atribacter allofermentans</name>
    <dbReference type="NCBI Taxonomy" id="1852833"/>
    <lineage>
        <taxon>Bacteria</taxon>
        <taxon>Pseudomonadati</taxon>
        <taxon>Atribacterota</taxon>
        <taxon>Atribacteria</taxon>
        <taxon>Atribacterales</taxon>
        <taxon>Atribacteraceae</taxon>
        <taxon>Atribacter</taxon>
    </lineage>
</organism>
<dbReference type="Gene3D" id="3.10.450.620">
    <property type="entry name" value="JHP933, nucleotidyltransferase-like core domain"/>
    <property type="match status" value="1"/>
</dbReference>
<dbReference type="AlphaFoldDB" id="A0A1V5SML3"/>
<evidence type="ECO:0008006" key="2">
    <source>
        <dbReference type="Google" id="ProtNLM"/>
    </source>
</evidence>
<accession>A0A1V5SML3</accession>
<reference evidence="1" key="1">
    <citation type="submission" date="2017-02" db="EMBL/GenBank/DDBJ databases">
        <title>Delving into the versatile metabolic prowess of the omnipresent phylum Bacteroidetes.</title>
        <authorList>
            <person name="Nobu M.K."/>
            <person name="Mei R."/>
            <person name="Narihiro T."/>
            <person name="Kuroda K."/>
            <person name="Liu W.-T."/>
        </authorList>
    </citation>
    <scope>NUCLEOTIDE SEQUENCE</scope>
    <source>
        <strain evidence="1">ADurb.Bin276</strain>
    </source>
</reference>
<dbReference type="Pfam" id="PF08843">
    <property type="entry name" value="AbiEii"/>
    <property type="match status" value="1"/>
</dbReference>
<gene>
    <name evidence="1" type="ORF">BWY41_01596</name>
</gene>
<sequence length="269" mass="31583">MKDYLLELASQQTNSYNKLNVMREYLQAYTIRILFEEGAFRTLAFIGDTALRFVYHLPRYSEDLDFSILKSSDRYSFLTLLNRLKKEFILAGYEIDISYNDQKTVQSAFLKFPKLQLEAGISSFPDQNISIKIEIDTNPPSSAQIQSHIINKYFPLSFTSYDVPSLFAGKIHALLTRKYTKGRDYFDLGWYLSRWKEITPNFTLLINALKQTHYSGNYPTPENWRQILIRTIQKTNWKTVTDDFQNFLENPSELTIFTKDNILKLLKKL</sequence>
<dbReference type="Proteomes" id="UP000485569">
    <property type="component" value="Unassembled WGS sequence"/>
</dbReference>